<organism evidence="4 5">
    <name type="scientific">Nocardioides bigeumensis</name>
    <dbReference type="NCBI Taxonomy" id="433657"/>
    <lineage>
        <taxon>Bacteria</taxon>
        <taxon>Bacillati</taxon>
        <taxon>Actinomycetota</taxon>
        <taxon>Actinomycetes</taxon>
        <taxon>Propionibacteriales</taxon>
        <taxon>Nocardioidaceae</taxon>
        <taxon>Nocardioides</taxon>
    </lineage>
</organism>
<feature type="transmembrane region" description="Helical" evidence="3">
    <location>
        <begin position="94"/>
        <end position="115"/>
    </location>
</feature>
<keyword evidence="5" id="KW-1185">Reference proteome</keyword>
<keyword evidence="1" id="KW-0805">Transcription regulation</keyword>
<evidence type="ECO:0000256" key="3">
    <source>
        <dbReference type="SAM" id="Phobius"/>
    </source>
</evidence>
<evidence type="ECO:0000313" key="4">
    <source>
        <dbReference type="EMBL" id="GAA2113383.1"/>
    </source>
</evidence>
<dbReference type="Proteomes" id="UP001500575">
    <property type="component" value="Unassembled WGS sequence"/>
</dbReference>
<keyword evidence="3" id="KW-0472">Membrane</keyword>
<dbReference type="InterPro" id="IPR041916">
    <property type="entry name" value="Anti_sigma_zinc_sf"/>
</dbReference>
<sequence>MTAPLGPQEPLLPHPGEDALVELAMGASPDPAAISAHLRDCADCRATYDDLTRDLEVALAAGPAIEPPAGFESRVLARLRTEATPQPRQRVRGAVLLAAAAAVGLVVGVLGLLGVQALTDDAPPRDAMALRTDDGRVVGRVLSSWVDDEEVLVVRITDGPPGVRYVCRLRLDDDSTAPAGEWVVPDSGTATWITPSDPHAASIELVTDSGKVWSTASLG</sequence>
<keyword evidence="3" id="KW-1133">Transmembrane helix</keyword>
<reference evidence="4 5" key="1">
    <citation type="journal article" date="2019" name="Int. J. Syst. Evol. Microbiol.">
        <title>The Global Catalogue of Microorganisms (GCM) 10K type strain sequencing project: providing services to taxonomists for standard genome sequencing and annotation.</title>
        <authorList>
            <consortium name="The Broad Institute Genomics Platform"/>
            <consortium name="The Broad Institute Genome Sequencing Center for Infectious Disease"/>
            <person name="Wu L."/>
            <person name="Ma J."/>
        </authorList>
    </citation>
    <scope>NUCLEOTIDE SEQUENCE [LARGE SCALE GENOMIC DNA]</scope>
    <source>
        <strain evidence="4 5">JCM 16021</strain>
    </source>
</reference>
<evidence type="ECO:0008006" key="6">
    <source>
        <dbReference type="Google" id="ProtNLM"/>
    </source>
</evidence>
<gene>
    <name evidence="4" type="ORF">GCM10009843_01000</name>
</gene>
<comment type="caution">
    <text evidence="4">The sequence shown here is derived from an EMBL/GenBank/DDBJ whole genome shotgun (WGS) entry which is preliminary data.</text>
</comment>
<keyword evidence="3" id="KW-0812">Transmembrane</keyword>
<keyword evidence="2" id="KW-0804">Transcription</keyword>
<dbReference type="RefSeq" id="WP_344301520.1">
    <property type="nucleotide sequence ID" value="NZ_BAAAQQ010000001.1"/>
</dbReference>
<evidence type="ECO:0000256" key="2">
    <source>
        <dbReference type="ARBA" id="ARBA00023163"/>
    </source>
</evidence>
<accession>A0ABN2XL65</accession>
<proteinExistence type="predicted"/>
<protein>
    <recommendedName>
        <fullName evidence="6">Zinc-finger domain-containing protein</fullName>
    </recommendedName>
</protein>
<name>A0ABN2XL65_9ACTN</name>
<dbReference type="Gene3D" id="1.10.10.1320">
    <property type="entry name" value="Anti-sigma factor, zinc-finger domain"/>
    <property type="match status" value="1"/>
</dbReference>
<evidence type="ECO:0000313" key="5">
    <source>
        <dbReference type="Proteomes" id="UP001500575"/>
    </source>
</evidence>
<dbReference type="EMBL" id="BAAAQQ010000001">
    <property type="protein sequence ID" value="GAA2113383.1"/>
    <property type="molecule type" value="Genomic_DNA"/>
</dbReference>
<evidence type="ECO:0000256" key="1">
    <source>
        <dbReference type="ARBA" id="ARBA00023015"/>
    </source>
</evidence>